<dbReference type="Gene3D" id="3.20.20.80">
    <property type="entry name" value="Glycosidases"/>
    <property type="match status" value="1"/>
</dbReference>
<dbReference type="AlphaFoldDB" id="A0A2T4DV19"/>
<reference evidence="4 5" key="1">
    <citation type="submission" date="2018-03" db="EMBL/GenBank/DDBJ databases">
        <title>Cross-interface Injection: A General Nanoliter Liquid Handling Method Applied to Single Cells Genome Amplification Automated Nanoliter Liquid Handling Applied to Single Cell Multiple Displacement Amplification.</title>
        <authorList>
            <person name="Yun J."/>
            <person name="Xu P."/>
            <person name="Xu J."/>
            <person name="Dai X."/>
            <person name="Wang Y."/>
            <person name="Zheng X."/>
            <person name="Cao C."/>
            <person name="Yi Q."/>
            <person name="Zhu Y."/>
            <person name="Wang L."/>
            <person name="Dong Z."/>
            <person name="Huang Y."/>
            <person name="Huang L."/>
            <person name="Du W."/>
        </authorList>
    </citation>
    <scope>NUCLEOTIDE SEQUENCE [LARGE SCALE GENOMIC DNA]</scope>
    <source>
        <strain evidence="4 5">Z-D1-2</strain>
    </source>
</reference>
<dbReference type="PANTHER" id="PTHR43002">
    <property type="entry name" value="GLYCOGEN DEBRANCHING ENZYME"/>
    <property type="match status" value="1"/>
</dbReference>
<dbReference type="SUPFAM" id="SSF81296">
    <property type="entry name" value="E set domains"/>
    <property type="match status" value="1"/>
</dbReference>
<evidence type="ECO:0000259" key="3">
    <source>
        <dbReference type="PROSITE" id="PS50853"/>
    </source>
</evidence>
<comment type="similarity">
    <text evidence="1">Belongs to the glycosyl hydrolase 13 family.</text>
</comment>
<gene>
    <name evidence="4" type="ORF">C9994_01860</name>
</gene>
<accession>A0A2T4DV19</accession>
<dbReference type="Gene3D" id="2.60.40.10">
    <property type="entry name" value="Immunoglobulins"/>
    <property type="match status" value="2"/>
</dbReference>
<dbReference type="InterPro" id="IPR006047">
    <property type="entry name" value="GH13_cat_dom"/>
</dbReference>
<dbReference type="SUPFAM" id="SSF51445">
    <property type="entry name" value="(Trans)glycosidases"/>
    <property type="match status" value="1"/>
</dbReference>
<feature type="chain" id="PRO_5015456288" evidence="2">
    <location>
        <begin position="20"/>
        <end position="1033"/>
    </location>
</feature>
<dbReference type="InterPro" id="IPR003961">
    <property type="entry name" value="FN3_dom"/>
</dbReference>
<name>A0A2T4DV19_9BACT</name>
<evidence type="ECO:0000313" key="5">
    <source>
        <dbReference type="Proteomes" id="UP000240608"/>
    </source>
</evidence>
<protein>
    <submittedName>
        <fullName evidence="4">Alpha-amylase</fullName>
    </submittedName>
</protein>
<dbReference type="InterPro" id="IPR036116">
    <property type="entry name" value="FN3_sf"/>
</dbReference>
<dbReference type="GO" id="GO:0005975">
    <property type="term" value="P:carbohydrate metabolic process"/>
    <property type="evidence" value="ECO:0007669"/>
    <property type="project" value="InterPro"/>
</dbReference>
<evidence type="ECO:0000256" key="1">
    <source>
        <dbReference type="ARBA" id="ARBA00008061"/>
    </source>
</evidence>
<evidence type="ECO:0000256" key="2">
    <source>
        <dbReference type="SAM" id="SignalP"/>
    </source>
</evidence>
<dbReference type="InterPro" id="IPR017853">
    <property type="entry name" value="GH"/>
</dbReference>
<comment type="caution">
    <text evidence="4">The sequence shown here is derived from an EMBL/GenBank/DDBJ whole genome shotgun (WGS) entry which is preliminary data.</text>
</comment>
<dbReference type="EMBL" id="PYVU01000008">
    <property type="protein sequence ID" value="PTB97675.1"/>
    <property type="molecule type" value="Genomic_DNA"/>
</dbReference>
<dbReference type="Pfam" id="PF00128">
    <property type="entry name" value="Alpha-amylase"/>
    <property type="match status" value="1"/>
</dbReference>
<proteinExistence type="inferred from homology"/>
<dbReference type="SUPFAM" id="SSF49265">
    <property type="entry name" value="Fibronectin type III"/>
    <property type="match status" value="1"/>
</dbReference>
<dbReference type="Pfam" id="PF18962">
    <property type="entry name" value="Por_Secre_tail"/>
    <property type="match status" value="1"/>
</dbReference>
<dbReference type="SMART" id="SM00642">
    <property type="entry name" value="Aamy"/>
    <property type="match status" value="1"/>
</dbReference>
<dbReference type="InterPro" id="IPR026444">
    <property type="entry name" value="Secre_tail"/>
</dbReference>
<organism evidence="4 5">
    <name type="scientific">Marivirga lumbricoides</name>
    <dbReference type="NCBI Taxonomy" id="1046115"/>
    <lineage>
        <taxon>Bacteria</taxon>
        <taxon>Pseudomonadati</taxon>
        <taxon>Bacteroidota</taxon>
        <taxon>Cytophagia</taxon>
        <taxon>Cytophagales</taxon>
        <taxon>Marivirgaceae</taxon>
        <taxon>Marivirga</taxon>
    </lineage>
</organism>
<dbReference type="Proteomes" id="UP000240608">
    <property type="component" value="Unassembled WGS sequence"/>
</dbReference>
<evidence type="ECO:0000313" key="4">
    <source>
        <dbReference type="EMBL" id="PTB97675.1"/>
    </source>
</evidence>
<dbReference type="CDD" id="cd11350">
    <property type="entry name" value="AmyAc_4"/>
    <property type="match status" value="1"/>
</dbReference>
<dbReference type="NCBIfam" id="TIGR04183">
    <property type="entry name" value="Por_Secre_tail"/>
    <property type="match status" value="1"/>
</dbReference>
<dbReference type="CDD" id="cd00063">
    <property type="entry name" value="FN3"/>
    <property type="match status" value="1"/>
</dbReference>
<dbReference type="InterPro" id="IPR013783">
    <property type="entry name" value="Ig-like_fold"/>
</dbReference>
<feature type="signal peptide" evidence="2">
    <location>
        <begin position="1"/>
        <end position="19"/>
    </location>
</feature>
<sequence>MLKFQFQLFLLFIVSLANAQTVTTTPAIPQASEAVTFTVNTEGTSLEGYTGEVYIWTWLSENCTTDCDAPTNINPATSAQSEALMTRSQSNPNIYKITFVPADFFNKPASEITQIGLKLKSIDWDDNKQTDKDLLVDFSDGSFGVSIINPVKSVFFVNSGQDINIEVAGNQSADFQLFVDEVLTNSKVNISTYSYTLNVSQNSGSITVRIEATNEGEQVVKEFSYIVRTPTITEPLPAGMKKGINYHAEADKVTLALWAPNNQSAYVISELSDWQIDLNYKMKRDGEIFWITLDNLTPGKEYPFQYLVDEQIYMAEPFADKILDPDDQYIPETTYPDLISYPQEALHTEWYFNRASVFQTNQEEYQWEVDNFEQPEKGELVIYELLIRDFLGSNDRNYEGLIDTLSYIKSLGVNAIELMPIMEFNGNNSWGYNPAFMFAPDKFYGTKNNFKAFIDECHKNGIAVILDIAMNHQDAPSPFLLMDLNFNTFAPEDDNLWFNQQAKHPFNVFFDMNHESIYTQQLLDSINHYWLEEYKVDGYRFDLSKGFTQTNSGDNVGVWSSRDNSRIALLKRMADNIWNTHPDAYVILEHFADNSEETELANYGMMLWGNLHYAYSQLAMGYEDNAKIDYAYHETRGWNNPHLVSYMESHDEERLMYQLLNNGNNSGGYSTKNVNTALERMKAVSALFYTIPGPKMLWQFGEFGYDVSIDENGRTGEKPLLWNYLDEVNRRRLLKTTSEIIKLRNSYEVFNTQNVVFRENQKLFKEISLLNEPFISSPANTSEMNVHVIANMDVVPKAFNTSFPHQGNWFHYLSDGDTLKVINDVFSVFLQPGEFRIYTDVKLASPEKELINYSNPKAPELTDLNELAQEGVSISWVDNSNIELSYSIYRKAGEEEFEEIDRVGANVTNYVDGEVSPDQQYIYKVSANNSYSSSFSEELLINTTSVLSNSSRSLASDLIMYPNPAEEFITITSASGKMISKIKIFDSVGKAYKVSYERNSIDSTIDTSHLEENLYFIQILVDGEWIAKKFLKR</sequence>
<dbReference type="InterPro" id="IPR014756">
    <property type="entry name" value="Ig_E-set"/>
</dbReference>
<feature type="domain" description="Fibronectin type-III" evidence="3">
    <location>
        <begin position="855"/>
        <end position="946"/>
    </location>
</feature>
<dbReference type="PROSITE" id="PS50853">
    <property type="entry name" value="FN3"/>
    <property type="match status" value="1"/>
</dbReference>
<keyword evidence="2" id="KW-0732">Signal</keyword>